<protein>
    <submittedName>
        <fullName evidence="1">Uncharacterized protein</fullName>
    </submittedName>
</protein>
<dbReference type="Gramene" id="mRNA:HanXRQr2_Chr06g0250521">
    <property type="protein sequence ID" value="mRNA:HanXRQr2_Chr06g0250521"/>
    <property type="gene ID" value="HanXRQr2_Chr06g0250521"/>
</dbReference>
<reference evidence="1" key="1">
    <citation type="journal article" date="2017" name="Nature">
        <title>The sunflower genome provides insights into oil metabolism, flowering and Asterid evolution.</title>
        <authorList>
            <person name="Badouin H."/>
            <person name="Gouzy J."/>
            <person name="Grassa C.J."/>
            <person name="Murat F."/>
            <person name="Staton S.E."/>
            <person name="Cottret L."/>
            <person name="Lelandais-Briere C."/>
            <person name="Owens G.L."/>
            <person name="Carrere S."/>
            <person name="Mayjonade B."/>
            <person name="Legrand L."/>
            <person name="Gill N."/>
            <person name="Kane N.C."/>
            <person name="Bowers J.E."/>
            <person name="Hubner S."/>
            <person name="Bellec A."/>
            <person name="Berard A."/>
            <person name="Berges H."/>
            <person name="Blanchet N."/>
            <person name="Boniface M.C."/>
            <person name="Brunel D."/>
            <person name="Catrice O."/>
            <person name="Chaidir N."/>
            <person name="Claudel C."/>
            <person name="Donnadieu C."/>
            <person name="Faraut T."/>
            <person name="Fievet G."/>
            <person name="Helmstetter N."/>
            <person name="King M."/>
            <person name="Knapp S.J."/>
            <person name="Lai Z."/>
            <person name="Le Paslier M.C."/>
            <person name="Lippi Y."/>
            <person name="Lorenzon L."/>
            <person name="Mandel J.R."/>
            <person name="Marage G."/>
            <person name="Marchand G."/>
            <person name="Marquand E."/>
            <person name="Bret-Mestries E."/>
            <person name="Morien E."/>
            <person name="Nambeesan S."/>
            <person name="Nguyen T."/>
            <person name="Pegot-Espagnet P."/>
            <person name="Pouilly N."/>
            <person name="Raftis F."/>
            <person name="Sallet E."/>
            <person name="Schiex T."/>
            <person name="Thomas J."/>
            <person name="Vandecasteele C."/>
            <person name="Vares D."/>
            <person name="Vear F."/>
            <person name="Vautrin S."/>
            <person name="Crespi M."/>
            <person name="Mangin B."/>
            <person name="Burke J.M."/>
            <person name="Salse J."/>
            <person name="Munos S."/>
            <person name="Vincourt P."/>
            <person name="Rieseberg L.H."/>
            <person name="Langlade N.B."/>
        </authorList>
    </citation>
    <scope>NUCLEOTIDE SEQUENCE</scope>
    <source>
        <tissue evidence="1">Leaves</tissue>
    </source>
</reference>
<organism evidence="1 2">
    <name type="scientific">Helianthus annuus</name>
    <name type="common">Common sunflower</name>
    <dbReference type="NCBI Taxonomy" id="4232"/>
    <lineage>
        <taxon>Eukaryota</taxon>
        <taxon>Viridiplantae</taxon>
        <taxon>Streptophyta</taxon>
        <taxon>Embryophyta</taxon>
        <taxon>Tracheophyta</taxon>
        <taxon>Spermatophyta</taxon>
        <taxon>Magnoliopsida</taxon>
        <taxon>eudicotyledons</taxon>
        <taxon>Gunneridae</taxon>
        <taxon>Pentapetalae</taxon>
        <taxon>asterids</taxon>
        <taxon>campanulids</taxon>
        <taxon>Asterales</taxon>
        <taxon>Asteraceae</taxon>
        <taxon>Asteroideae</taxon>
        <taxon>Heliantheae alliance</taxon>
        <taxon>Heliantheae</taxon>
        <taxon>Helianthus</taxon>
    </lineage>
</organism>
<evidence type="ECO:0000313" key="1">
    <source>
        <dbReference type="EMBL" id="KAF5801645.1"/>
    </source>
</evidence>
<dbReference type="Proteomes" id="UP000215914">
    <property type="component" value="Unassembled WGS sequence"/>
</dbReference>
<name>A0A9K3IRH2_HELAN</name>
<dbReference type="EMBL" id="MNCJ02000321">
    <property type="protein sequence ID" value="KAF5801645.1"/>
    <property type="molecule type" value="Genomic_DNA"/>
</dbReference>
<accession>A0A9K3IRH2</accession>
<evidence type="ECO:0000313" key="2">
    <source>
        <dbReference type="Proteomes" id="UP000215914"/>
    </source>
</evidence>
<dbReference type="AlphaFoldDB" id="A0A9K3IRH2"/>
<comment type="caution">
    <text evidence="1">The sequence shown here is derived from an EMBL/GenBank/DDBJ whole genome shotgun (WGS) entry which is preliminary data.</text>
</comment>
<keyword evidence="2" id="KW-1185">Reference proteome</keyword>
<reference evidence="1" key="2">
    <citation type="submission" date="2020-06" db="EMBL/GenBank/DDBJ databases">
        <title>Helianthus annuus Genome sequencing and assembly Release 2.</title>
        <authorList>
            <person name="Gouzy J."/>
            <person name="Langlade N."/>
            <person name="Munos S."/>
        </authorList>
    </citation>
    <scope>NUCLEOTIDE SEQUENCE</scope>
    <source>
        <tissue evidence="1">Leaves</tissue>
    </source>
</reference>
<gene>
    <name evidence="1" type="ORF">HanXRQr2_Chr06g0250521</name>
</gene>
<proteinExistence type="predicted"/>
<sequence>MNEIYCSTRLIRTNTTTSKKSAIFQEQYVAPKDGCSACSTVARGD</sequence>